<name>A0A5D2GZ85_GOSDA</name>
<organism evidence="7 8">
    <name type="scientific">Gossypium darwinii</name>
    <name type="common">Darwin's cotton</name>
    <name type="synonym">Gossypium barbadense var. darwinii</name>
    <dbReference type="NCBI Taxonomy" id="34276"/>
    <lineage>
        <taxon>Eukaryota</taxon>
        <taxon>Viridiplantae</taxon>
        <taxon>Streptophyta</taxon>
        <taxon>Embryophyta</taxon>
        <taxon>Tracheophyta</taxon>
        <taxon>Spermatophyta</taxon>
        <taxon>Magnoliopsida</taxon>
        <taxon>eudicotyledons</taxon>
        <taxon>Gunneridae</taxon>
        <taxon>Pentapetalae</taxon>
        <taxon>rosids</taxon>
        <taxon>malvids</taxon>
        <taxon>Malvales</taxon>
        <taxon>Malvaceae</taxon>
        <taxon>Malvoideae</taxon>
        <taxon>Gossypium</taxon>
    </lineage>
</organism>
<feature type="chain" id="PRO_5022794100" description="S-protein homolog" evidence="6">
    <location>
        <begin position="23"/>
        <end position="174"/>
    </location>
</feature>
<evidence type="ECO:0008006" key="9">
    <source>
        <dbReference type="Google" id="ProtNLM"/>
    </source>
</evidence>
<evidence type="ECO:0000313" key="8">
    <source>
        <dbReference type="Proteomes" id="UP000323506"/>
    </source>
</evidence>
<dbReference type="Proteomes" id="UP000323506">
    <property type="component" value="Chromosome A03"/>
</dbReference>
<evidence type="ECO:0000256" key="3">
    <source>
        <dbReference type="ARBA" id="ARBA00022471"/>
    </source>
</evidence>
<comment type="similarity">
    <text evidence="2">Belongs to the plant self-incompatibility (S1) protein family.</text>
</comment>
<sequence length="174" mass="20691">MNKNTINSISMLILLLYGNTMCESKCKKPEELPLHEIYVTNYVSHEETIRCFRYDLTDNYLGTRLLKPRQETRFCFRYGLTPDTIYYCSTTNGSFVAYKNSYDCVQNKVNLCEWRIYETYAEVYSLNQQRWIRFDYEQVKDPGCYKNACLRFPRGYPYHKASCDNESSQPSAFH</sequence>
<accession>A0A5D2GZ85</accession>
<protein>
    <recommendedName>
        <fullName evidence="9">S-protein homolog</fullName>
    </recommendedName>
</protein>
<evidence type="ECO:0000256" key="5">
    <source>
        <dbReference type="ARBA" id="ARBA00022729"/>
    </source>
</evidence>
<dbReference type="EMBL" id="CM017690">
    <property type="protein sequence ID" value="TYH23575.1"/>
    <property type="molecule type" value="Genomic_DNA"/>
</dbReference>
<dbReference type="InterPro" id="IPR010264">
    <property type="entry name" value="Self-incomp_S1"/>
</dbReference>
<dbReference type="GO" id="GO:0060320">
    <property type="term" value="P:rejection of self pollen"/>
    <property type="evidence" value="ECO:0007669"/>
    <property type="project" value="UniProtKB-KW"/>
</dbReference>
<evidence type="ECO:0000256" key="6">
    <source>
        <dbReference type="SAM" id="SignalP"/>
    </source>
</evidence>
<keyword evidence="5 6" id="KW-0732">Signal</keyword>
<evidence type="ECO:0000313" key="7">
    <source>
        <dbReference type="EMBL" id="TYH23575.1"/>
    </source>
</evidence>
<dbReference type="Pfam" id="PF05938">
    <property type="entry name" value="Self-incomp_S1"/>
    <property type="match status" value="1"/>
</dbReference>
<keyword evidence="4" id="KW-0964">Secreted</keyword>
<evidence type="ECO:0000256" key="2">
    <source>
        <dbReference type="ARBA" id="ARBA00005581"/>
    </source>
</evidence>
<keyword evidence="8" id="KW-1185">Reference proteome</keyword>
<proteinExistence type="inferred from homology"/>
<feature type="signal peptide" evidence="6">
    <location>
        <begin position="1"/>
        <end position="22"/>
    </location>
</feature>
<dbReference type="GO" id="GO:0005576">
    <property type="term" value="C:extracellular region"/>
    <property type="evidence" value="ECO:0007669"/>
    <property type="project" value="UniProtKB-SubCell"/>
</dbReference>
<evidence type="ECO:0000256" key="4">
    <source>
        <dbReference type="ARBA" id="ARBA00022525"/>
    </source>
</evidence>
<gene>
    <name evidence="7" type="ORF">ES288_A03G024600v1</name>
</gene>
<evidence type="ECO:0000256" key="1">
    <source>
        <dbReference type="ARBA" id="ARBA00004613"/>
    </source>
</evidence>
<comment type="subcellular location">
    <subcellularLocation>
        <location evidence="1">Secreted</location>
    </subcellularLocation>
</comment>
<keyword evidence="3" id="KW-0713">Self-incompatibility</keyword>
<reference evidence="7 8" key="1">
    <citation type="submission" date="2019-06" db="EMBL/GenBank/DDBJ databases">
        <title>WGS assembly of Gossypium darwinii.</title>
        <authorList>
            <person name="Chen Z.J."/>
            <person name="Sreedasyam A."/>
            <person name="Ando A."/>
            <person name="Song Q."/>
            <person name="De L."/>
            <person name="Hulse-Kemp A."/>
            <person name="Ding M."/>
            <person name="Ye W."/>
            <person name="Kirkbride R."/>
            <person name="Jenkins J."/>
            <person name="Plott C."/>
            <person name="Lovell J."/>
            <person name="Lin Y.-M."/>
            <person name="Vaughn R."/>
            <person name="Liu B."/>
            <person name="Li W."/>
            <person name="Simpson S."/>
            <person name="Scheffler B."/>
            <person name="Saski C."/>
            <person name="Grover C."/>
            <person name="Hu G."/>
            <person name="Conover J."/>
            <person name="Carlson J."/>
            <person name="Shu S."/>
            <person name="Boston L."/>
            <person name="Williams M."/>
            <person name="Peterson D."/>
            <person name="Mcgee K."/>
            <person name="Jones D."/>
            <person name="Wendel J."/>
            <person name="Stelly D."/>
            <person name="Grimwood J."/>
            <person name="Schmutz J."/>
        </authorList>
    </citation>
    <scope>NUCLEOTIDE SEQUENCE [LARGE SCALE GENOMIC DNA]</scope>
    <source>
        <strain evidence="7">1808015.09</strain>
    </source>
</reference>
<dbReference type="AlphaFoldDB" id="A0A5D2GZ85"/>